<dbReference type="Pfam" id="PF01408">
    <property type="entry name" value="GFO_IDH_MocA"/>
    <property type="match status" value="1"/>
</dbReference>
<reference evidence="3 4" key="1">
    <citation type="submission" date="2020-08" db="EMBL/GenBank/DDBJ databases">
        <title>Genomic Encyclopedia of Type Strains, Phase III (KMG-III): the genomes of soil and plant-associated and newly described type strains.</title>
        <authorList>
            <person name="Whitman W."/>
        </authorList>
    </citation>
    <scope>NUCLEOTIDE SEQUENCE [LARGE SCALE GENOMIC DNA]</scope>
    <source>
        <strain evidence="3 4">CECT 5995</strain>
    </source>
</reference>
<dbReference type="InterPro" id="IPR000683">
    <property type="entry name" value="Gfo/Idh/MocA-like_OxRdtase_N"/>
</dbReference>
<dbReference type="InterPro" id="IPR055170">
    <property type="entry name" value="GFO_IDH_MocA-like_dom"/>
</dbReference>
<dbReference type="RefSeq" id="WP_183388496.1">
    <property type="nucleotide sequence ID" value="NZ_JACHXM010000017.1"/>
</dbReference>
<dbReference type="InterPro" id="IPR036291">
    <property type="entry name" value="NAD(P)-bd_dom_sf"/>
</dbReference>
<dbReference type="GO" id="GO:0018517">
    <property type="term" value="F:phthalate 4,5-cis-dihydrodiol dehydrogenase activity"/>
    <property type="evidence" value="ECO:0007669"/>
    <property type="project" value="UniProtKB-EC"/>
</dbReference>
<evidence type="ECO:0000259" key="2">
    <source>
        <dbReference type="Pfam" id="PF22725"/>
    </source>
</evidence>
<dbReference type="InterPro" id="IPR051450">
    <property type="entry name" value="Gfo/Idh/MocA_Oxidoreductases"/>
</dbReference>
<dbReference type="GO" id="GO:0000166">
    <property type="term" value="F:nucleotide binding"/>
    <property type="evidence" value="ECO:0007669"/>
    <property type="project" value="InterPro"/>
</dbReference>
<dbReference type="Gene3D" id="3.30.360.10">
    <property type="entry name" value="Dihydrodipicolinate Reductase, domain 2"/>
    <property type="match status" value="1"/>
</dbReference>
<dbReference type="PANTHER" id="PTHR43377:SF1">
    <property type="entry name" value="BILIVERDIN REDUCTASE A"/>
    <property type="match status" value="1"/>
</dbReference>
<gene>
    <name evidence="3" type="ORF">FHR96_003034</name>
</gene>
<dbReference type="AlphaFoldDB" id="A0A7W5C021"/>
<dbReference type="EMBL" id="JACHXM010000017">
    <property type="protein sequence ID" value="MBB3142147.1"/>
    <property type="molecule type" value="Genomic_DNA"/>
</dbReference>
<organism evidence="3 4">
    <name type="scientific">Halomonas organivorans</name>
    <dbReference type="NCBI Taxonomy" id="257772"/>
    <lineage>
        <taxon>Bacteria</taxon>
        <taxon>Pseudomonadati</taxon>
        <taxon>Pseudomonadota</taxon>
        <taxon>Gammaproteobacteria</taxon>
        <taxon>Oceanospirillales</taxon>
        <taxon>Halomonadaceae</taxon>
        <taxon>Halomonas</taxon>
    </lineage>
</organism>
<feature type="domain" description="GFO/IDH/MocA-like oxidoreductase" evidence="2">
    <location>
        <begin position="132"/>
        <end position="240"/>
    </location>
</feature>
<evidence type="ECO:0000313" key="3">
    <source>
        <dbReference type="EMBL" id="MBB3142147.1"/>
    </source>
</evidence>
<comment type="caution">
    <text evidence="3">The sequence shown here is derived from an EMBL/GenBank/DDBJ whole genome shotgun (WGS) entry which is preliminary data.</text>
</comment>
<evidence type="ECO:0000313" key="4">
    <source>
        <dbReference type="Proteomes" id="UP000525987"/>
    </source>
</evidence>
<dbReference type="Gene3D" id="3.40.50.720">
    <property type="entry name" value="NAD(P)-binding Rossmann-like Domain"/>
    <property type="match status" value="1"/>
</dbReference>
<keyword evidence="3" id="KW-0560">Oxidoreductase</keyword>
<dbReference type="SUPFAM" id="SSF55347">
    <property type="entry name" value="Glyceraldehyde-3-phosphate dehydrogenase-like, C-terminal domain"/>
    <property type="match status" value="1"/>
</dbReference>
<sequence length="407" mass="44796">MTDSPLRLGIAGLGRGFMLLLPTLAAHPGIRLVAAADPREEARRQFVADFSATAHAEVSALCADPEVEAVYIATPHQYHREHVEMAARHGKHVLVEKPMALSLADCQAMIEAMRRAGRWLMVGHSHSFDVPYLRTRALLDSQDFGAVRMISALNYTDFLYRPRRPEELDTARGGGVMFSQAAHQVDVVRLLGGSPVTSVRAATGCWDASRPTEGAYGALLTFENGAFANLTYSGYAHFDSDELCGWSGELGQPRDPREYGQARARLAQLQDAEEEARVKNARTYGAGLSLADTSLADISHNHFGFVVVSCERGDLRPTPQGIDVFLDGRRYREPLPRPRIPRREVLDELIAAVRHDRPPIHSGEWGMATMEVCLAMLESADLGRDVTLSHQVSLAQSIEYNGEVVSR</sequence>
<protein>
    <submittedName>
        <fullName evidence="3">Phthalate 4,5-cis-dihydrodiol dehydrogenase</fullName>
        <ecNumber evidence="3">1.3.1.64</ecNumber>
    </submittedName>
</protein>
<dbReference type="PANTHER" id="PTHR43377">
    <property type="entry name" value="BILIVERDIN REDUCTASE A"/>
    <property type="match status" value="1"/>
</dbReference>
<dbReference type="Proteomes" id="UP000525987">
    <property type="component" value="Unassembled WGS sequence"/>
</dbReference>
<dbReference type="EC" id="1.3.1.64" evidence="3"/>
<feature type="domain" description="Gfo/Idh/MocA-like oxidoreductase N-terminal" evidence="1">
    <location>
        <begin position="7"/>
        <end position="124"/>
    </location>
</feature>
<accession>A0A7W5C021</accession>
<keyword evidence="4" id="KW-1185">Reference proteome</keyword>
<dbReference type="Pfam" id="PF22725">
    <property type="entry name" value="GFO_IDH_MocA_C3"/>
    <property type="match status" value="1"/>
</dbReference>
<evidence type="ECO:0000259" key="1">
    <source>
        <dbReference type="Pfam" id="PF01408"/>
    </source>
</evidence>
<dbReference type="SUPFAM" id="SSF51735">
    <property type="entry name" value="NAD(P)-binding Rossmann-fold domains"/>
    <property type="match status" value="1"/>
</dbReference>
<proteinExistence type="predicted"/>
<name>A0A7W5C021_9GAMM</name>